<organism evidence="1 2">
    <name type="scientific">Loktanella atrilutea</name>
    <dbReference type="NCBI Taxonomy" id="366533"/>
    <lineage>
        <taxon>Bacteria</taxon>
        <taxon>Pseudomonadati</taxon>
        <taxon>Pseudomonadota</taxon>
        <taxon>Alphaproteobacteria</taxon>
        <taxon>Rhodobacterales</taxon>
        <taxon>Roseobacteraceae</taxon>
        <taxon>Loktanella</taxon>
    </lineage>
</organism>
<evidence type="ECO:0000313" key="1">
    <source>
        <dbReference type="EMBL" id="SHF76603.1"/>
    </source>
</evidence>
<dbReference type="Proteomes" id="UP000183987">
    <property type="component" value="Unassembled WGS sequence"/>
</dbReference>
<keyword evidence="2" id="KW-1185">Reference proteome</keyword>
<evidence type="ECO:0000313" key="2">
    <source>
        <dbReference type="Proteomes" id="UP000183987"/>
    </source>
</evidence>
<evidence type="ECO:0008006" key="3">
    <source>
        <dbReference type="Google" id="ProtNLM"/>
    </source>
</evidence>
<protein>
    <recommendedName>
        <fullName evidence="3">Mobilisation protein (MobC)</fullName>
    </recommendedName>
</protein>
<sequence>MTLKSFTTQHKTAAGNMLLEGAAPKAVAQTFGVHVSTIYALRKTLGHGHAKADRASHVVHLRLSDAEFRALEAFVVDAGLPSRTAALRSLIRGATGFLELRRDEFIDLSEVRGELKAQGRNLNQIAFALNKAARMGGAVLSPADRAFLTGLKQAYVALDGHVSGAFREVRQKGRAALHAATRL</sequence>
<dbReference type="EMBL" id="FQUE01000012">
    <property type="protein sequence ID" value="SHF76603.1"/>
    <property type="molecule type" value="Genomic_DNA"/>
</dbReference>
<dbReference type="RefSeq" id="WP_072858580.1">
    <property type="nucleotide sequence ID" value="NZ_FQUE01000012.1"/>
</dbReference>
<dbReference type="STRING" id="366533.SAMN05444339_11229"/>
<dbReference type="AlphaFoldDB" id="A0A1M5EBG3"/>
<gene>
    <name evidence="1" type="ORF">SAMN05444339_11229</name>
</gene>
<reference evidence="2" key="1">
    <citation type="submission" date="2016-11" db="EMBL/GenBank/DDBJ databases">
        <authorList>
            <person name="Varghese N."/>
            <person name="Submissions S."/>
        </authorList>
    </citation>
    <scope>NUCLEOTIDE SEQUENCE [LARGE SCALE GENOMIC DNA]</scope>
    <source>
        <strain evidence="2">DSM 29326</strain>
    </source>
</reference>
<dbReference type="Gene3D" id="1.10.10.60">
    <property type="entry name" value="Homeodomain-like"/>
    <property type="match status" value="1"/>
</dbReference>
<accession>A0A1M5EBG3</accession>
<name>A0A1M5EBG3_LOKAT</name>
<proteinExistence type="predicted"/>
<dbReference type="OrthoDB" id="7376495at2"/>